<dbReference type="AlphaFoldDB" id="A0A8H5BBC5"/>
<sequence length="83" mass="9240">MIPLETLGEDSETTIYILPYTVSFSYNAKQSCGRMKDLLGSFGCWLDYITFSITSSNSKPNSSSFSPQNTITDTDPTFNTFNT</sequence>
<evidence type="ECO:0000313" key="3">
    <source>
        <dbReference type="Proteomes" id="UP000559256"/>
    </source>
</evidence>
<organism evidence="2 3">
    <name type="scientific">Tetrapyrgos nigripes</name>
    <dbReference type="NCBI Taxonomy" id="182062"/>
    <lineage>
        <taxon>Eukaryota</taxon>
        <taxon>Fungi</taxon>
        <taxon>Dikarya</taxon>
        <taxon>Basidiomycota</taxon>
        <taxon>Agaricomycotina</taxon>
        <taxon>Agaricomycetes</taxon>
        <taxon>Agaricomycetidae</taxon>
        <taxon>Agaricales</taxon>
        <taxon>Marasmiineae</taxon>
        <taxon>Marasmiaceae</taxon>
        <taxon>Tetrapyrgos</taxon>
    </lineage>
</organism>
<accession>A0A8H5BBC5</accession>
<reference evidence="2 3" key="1">
    <citation type="journal article" date="2020" name="ISME J.">
        <title>Uncovering the hidden diversity of litter-decomposition mechanisms in mushroom-forming fungi.</title>
        <authorList>
            <person name="Floudas D."/>
            <person name="Bentzer J."/>
            <person name="Ahren D."/>
            <person name="Johansson T."/>
            <person name="Persson P."/>
            <person name="Tunlid A."/>
        </authorList>
    </citation>
    <scope>NUCLEOTIDE SEQUENCE [LARGE SCALE GENOMIC DNA]</scope>
    <source>
        <strain evidence="2 3">CBS 291.85</strain>
    </source>
</reference>
<name>A0A8H5BBC5_9AGAR</name>
<evidence type="ECO:0000313" key="2">
    <source>
        <dbReference type="EMBL" id="KAF5320209.1"/>
    </source>
</evidence>
<evidence type="ECO:0000256" key="1">
    <source>
        <dbReference type="SAM" id="MobiDB-lite"/>
    </source>
</evidence>
<dbReference type="Proteomes" id="UP000559256">
    <property type="component" value="Unassembled WGS sequence"/>
</dbReference>
<gene>
    <name evidence="2" type="ORF">D9758_017875</name>
</gene>
<protein>
    <submittedName>
        <fullName evidence="2">Uncharacterized protein</fullName>
    </submittedName>
</protein>
<keyword evidence="3" id="KW-1185">Reference proteome</keyword>
<feature type="region of interest" description="Disordered" evidence="1">
    <location>
        <begin position="56"/>
        <end position="83"/>
    </location>
</feature>
<comment type="caution">
    <text evidence="2">The sequence shown here is derived from an EMBL/GenBank/DDBJ whole genome shotgun (WGS) entry which is preliminary data.</text>
</comment>
<dbReference type="EMBL" id="JAACJM010000415">
    <property type="protein sequence ID" value="KAF5320209.1"/>
    <property type="molecule type" value="Genomic_DNA"/>
</dbReference>
<proteinExistence type="predicted"/>